<dbReference type="CDD" id="cd11579">
    <property type="entry name" value="Glyco_tran_WbsX"/>
    <property type="match status" value="1"/>
</dbReference>
<name>A0A6P1DM85_9GAMM</name>
<dbReference type="RefSeq" id="WP_164652267.1">
    <property type="nucleotide sequence ID" value="NZ_JAAIJR010000008.1"/>
</dbReference>
<dbReference type="SUPFAM" id="SSF102588">
    <property type="entry name" value="LmbE-like"/>
    <property type="match status" value="1"/>
</dbReference>
<feature type="domain" description="Glycosyltransferase 2-like" evidence="2">
    <location>
        <begin position="254"/>
        <end position="377"/>
    </location>
</feature>
<keyword evidence="3" id="KW-0808">Transferase</keyword>
<evidence type="ECO:0000256" key="1">
    <source>
        <dbReference type="SAM" id="Coils"/>
    </source>
</evidence>
<dbReference type="InterPro" id="IPR024078">
    <property type="entry name" value="LmbE-like_dom_sf"/>
</dbReference>
<comment type="caution">
    <text evidence="3">The sequence shown here is derived from an EMBL/GenBank/DDBJ whole genome shotgun (WGS) entry which is preliminary data.</text>
</comment>
<dbReference type="Proteomes" id="UP000471640">
    <property type="component" value="Unassembled WGS sequence"/>
</dbReference>
<sequence length="1293" mass="144521">MAPQILDDCIGPGRVLVIARQCGDELVGCGGALLAHLSRQDPVSVIFLEAPLTPARMPDSPDEACVSADMLGYGRPTGLGLAPGEIRYSETLIATLGDQIDGFGPDLIYSCAPTEPLAANRWIGLSVAEALRRSGRSCRLAFFEMDALLQPNMLLDITRHKGRKAQALSRMAADGPEATLGRAARARAILASSGEEARDPSVEAFFLLEADALRRSRPGGPASLLLTAARASDAAESLRVPAPLVSVIVRSMARPELADALNSIALQTYPNIETIVVQASAGPPMSCPERVGHVPVRLLRGDGALPRSHAANLGLEHARGEYLAFLDDDDWWLPEHLAALVPLMSAGPERAVYSGVRCVREAEGDWVEAHGFNAAFEPDRLLVENFIPIHSVLFHRSLYEEGCRFDPALDVYEDWDFWVQVSRLTGMRHHAEITAIYRLASGAGFGVDAEGSEVAEALERFLAKWRGHWTPLEIMTIIERARAAQGIQVMQRQVRLLEAQRDQFSEHAQVWRTRAKEAERQRHQAQIEAKTLEGRLLVEHLSERERVSDELKRLLGERQRHYEQVIGEVSIARDVALATLDDVYGSTSWRVTRPLRGARSAVSAVRAGARAASMALPHSLRWAYRRLLPQRLRQQAAPAVARLTASLPQLIERSTDDGWQSAPFPAQPLQILKIPKEHLARCASTLVIPTSEDPEVSIVMPVFNHPKYTLECLASLVQHPPQTEFELILIDDASSQDTKRLLRAVRGIRLIENAENLGFLRSCNKAAATARGRYLMFLNNDTQVRAGWLDHLVAPFADAAVGMTGSKLLYPSGHLQEAGVSISADGVAHLIGLNGDPASPAHNRLREVDYCSGASFMIERTLFESLGGFDTRFAPAYFEDADLAFQVRSRGRKVLYQPASEVVHHLSVTTEASGDKLIRIEANRDKFVQKWATELETLNQVRLISFYLPQFHPIPENDAWWGEGFTEWTNVTRARPTFEGHYQPHLPTDLGFYDLRLAEIRQRQADLARRHGIYGFCYYYYWFNGHRLLHRPLDGVLASGEPDFPFCVCWANENWSRRWDGRDADLLMTQHYSPEDDVAFIRALFPALADPRYIRINGRPLVLLYRASLLPDSQATTDRWREECLRAGLPEPYLARVLSFEERHAQARGFDAAVEFPPHGHAVEASPPQNMSNPGFRGRFYDYPATARAFAAAQYETPKLFRGVMPSWDNTARRQDAADIFLDASPSLYEQWLKRMIEETRDLHFGDERILFVNAWNEWAEGNHLEPDSRFGSSYLEATRRALDAVIVQKGVR</sequence>
<dbReference type="Pfam" id="PF00535">
    <property type="entry name" value="Glycos_transf_2"/>
    <property type="match status" value="2"/>
</dbReference>
<evidence type="ECO:0000259" key="2">
    <source>
        <dbReference type="Pfam" id="PF00535"/>
    </source>
</evidence>
<dbReference type="Pfam" id="PF14307">
    <property type="entry name" value="Glyco_tran_WbsX"/>
    <property type="match status" value="1"/>
</dbReference>
<feature type="domain" description="Glycosyltransferase 2-like" evidence="2">
    <location>
        <begin position="697"/>
        <end position="865"/>
    </location>
</feature>
<feature type="coiled-coil region" evidence="1">
    <location>
        <begin position="487"/>
        <end position="564"/>
    </location>
</feature>
<dbReference type="InterPro" id="IPR029044">
    <property type="entry name" value="Nucleotide-diphossugar_trans"/>
</dbReference>
<proteinExistence type="predicted"/>
<gene>
    <name evidence="3" type="ORF">G3480_03395</name>
</gene>
<reference evidence="3 4" key="2">
    <citation type="submission" date="2020-02" db="EMBL/GenBank/DDBJ databases">
        <title>Genome sequences of Thiorhodococcus mannitoliphagus and Thiorhodococcus minor, purple sulfur photosynthetic bacteria in the gammaproteobacterial family, Chromatiaceae.</title>
        <authorList>
            <person name="Aviles F.A."/>
            <person name="Meyer T.E."/>
            <person name="Kyndt J.A."/>
        </authorList>
    </citation>
    <scope>NUCLEOTIDE SEQUENCE [LARGE SCALE GENOMIC DNA]</scope>
    <source>
        <strain evidence="3 4">DSM 18266</strain>
    </source>
</reference>
<evidence type="ECO:0000313" key="3">
    <source>
        <dbReference type="EMBL" id="NEX19367.1"/>
    </source>
</evidence>
<dbReference type="EMBL" id="JAAIJR010000008">
    <property type="protein sequence ID" value="NEX19367.1"/>
    <property type="molecule type" value="Genomic_DNA"/>
</dbReference>
<evidence type="ECO:0000313" key="4">
    <source>
        <dbReference type="Proteomes" id="UP000471640"/>
    </source>
</evidence>
<organism evidence="3 4">
    <name type="scientific">Thiorhodococcus mannitoliphagus</name>
    <dbReference type="NCBI Taxonomy" id="329406"/>
    <lineage>
        <taxon>Bacteria</taxon>
        <taxon>Pseudomonadati</taxon>
        <taxon>Pseudomonadota</taxon>
        <taxon>Gammaproteobacteria</taxon>
        <taxon>Chromatiales</taxon>
        <taxon>Chromatiaceae</taxon>
        <taxon>Thiorhodococcus</taxon>
    </lineage>
</organism>
<keyword evidence="4" id="KW-1185">Reference proteome</keyword>
<dbReference type="Gene3D" id="3.20.20.80">
    <property type="entry name" value="Glycosidases"/>
    <property type="match status" value="1"/>
</dbReference>
<protein>
    <submittedName>
        <fullName evidence="3">Glycosyltransferase</fullName>
    </submittedName>
</protein>
<dbReference type="PANTHER" id="PTHR41244:SF1">
    <property type="entry name" value="GLYCOSYLTRANSFERASE"/>
    <property type="match status" value="1"/>
</dbReference>
<dbReference type="SUPFAM" id="SSF53448">
    <property type="entry name" value="Nucleotide-diphospho-sugar transferases"/>
    <property type="match status" value="2"/>
</dbReference>
<dbReference type="GO" id="GO:0016740">
    <property type="term" value="F:transferase activity"/>
    <property type="evidence" value="ECO:0007669"/>
    <property type="project" value="UniProtKB-KW"/>
</dbReference>
<dbReference type="PANTHER" id="PTHR41244">
    <property type="entry name" value="RHAMNAN SYNTHESIS F"/>
    <property type="match status" value="1"/>
</dbReference>
<keyword evidence="1" id="KW-0175">Coiled coil</keyword>
<dbReference type="Gene3D" id="3.40.50.10320">
    <property type="entry name" value="LmbE-like"/>
    <property type="match status" value="1"/>
</dbReference>
<reference evidence="4" key="1">
    <citation type="journal article" date="2020" name="Microbiol. Resour. Announc.">
        <title>Draft Genome Sequences of Thiorhodococcus mannitoliphagus and Thiorhodococcus minor, Purple Sulfur Photosynthetic Bacteria in the Gammaproteobacterial Family Chromatiaceae.</title>
        <authorList>
            <person name="Aviles F.A."/>
            <person name="Meyer T.E."/>
            <person name="Kyndt J.A."/>
        </authorList>
    </citation>
    <scope>NUCLEOTIDE SEQUENCE [LARGE SCALE GENOMIC DNA]</scope>
    <source>
        <strain evidence="4">DSM 18266</strain>
    </source>
</reference>
<dbReference type="CDD" id="cd04186">
    <property type="entry name" value="GT_2_like_c"/>
    <property type="match status" value="1"/>
</dbReference>
<dbReference type="InterPro" id="IPR001173">
    <property type="entry name" value="Glyco_trans_2-like"/>
</dbReference>
<accession>A0A6P1DM85</accession>
<dbReference type="InterPro" id="IPR032719">
    <property type="entry name" value="WbsX"/>
</dbReference>
<dbReference type="Gene3D" id="3.90.550.10">
    <property type="entry name" value="Spore Coat Polysaccharide Biosynthesis Protein SpsA, Chain A"/>
    <property type="match status" value="2"/>
</dbReference>